<evidence type="ECO:0000256" key="8">
    <source>
        <dbReference type="PROSITE-ProRule" id="PRU01360"/>
    </source>
</evidence>
<evidence type="ECO:0000256" key="3">
    <source>
        <dbReference type="ARBA" id="ARBA00022452"/>
    </source>
</evidence>
<evidence type="ECO:0000259" key="10">
    <source>
        <dbReference type="Pfam" id="PF00593"/>
    </source>
</evidence>
<keyword evidence="4 8" id="KW-0812">Transmembrane</keyword>
<dbReference type="InterPro" id="IPR039426">
    <property type="entry name" value="TonB-dep_rcpt-like"/>
</dbReference>
<dbReference type="PANTHER" id="PTHR47234:SF2">
    <property type="entry name" value="TONB-DEPENDENT RECEPTOR"/>
    <property type="match status" value="1"/>
</dbReference>
<accession>A0A166U925</accession>
<evidence type="ECO:0000256" key="4">
    <source>
        <dbReference type="ARBA" id="ARBA00022692"/>
    </source>
</evidence>
<comment type="subcellular location">
    <subcellularLocation>
        <location evidence="1 8">Cell outer membrane</location>
        <topology evidence="1 8">Multi-pass membrane protein</topology>
    </subcellularLocation>
</comment>
<keyword evidence="5 9" id="KW-0798">TonB box</keyword>
<protein>
    <recommendedName>
        <fullName evidence="14">TonB-denpendent receptor</fullName>
    </recommendedName>
</protein>
<keyword evidence="6 8" id="KW-0472">Membrane</keyword>
<dbReference type="GO" id="GO:0009279">
    <property type="term" value="C:cell outer membrane"/>
    <property type="evidence" value="ECO:0007669"/>
    <property type="project" value="UniProtKB-SubCell"/>
</dbReference>
<dbReference type="EMBL" id="AUYB01000158">
    <property type="protein sequence ID" value="KZN29683.1"/>
    <property type="molecule type" value="Genomic_DNA"/>
</dbReference>
<evidence type="ECO:0000256" key="1">
    <source>
        <dbReference type="ARBA" id="ARBA00004571"/>
    </source>
</evidence>
<evidence type="ECO:0000256" key="7">
    <source>
        <dbReference type="ARBA" id="ARBA00023237"/>
    </source>
</evidence>
<reference evidence="12 13" key="1">
    <citation type="submission" date="2013-07" db="EMBL/GenBank/DDBJ databases">
        <title>Comparative Genomic and Metabolomic Analysis of Twelve Strains of Pseudoalteromonas luteoviolacea.</title>
        <authorList>
            <person name="Vynne N.G."/>
            <person name="Mansson M."/>
            <person name="Gram L."/>
        </authorList>
    </citation>
    <scope>NUCLEOTIDE SEQUENCE [LARGE SCALE GENOMIC DNA]</scope>
    <source>
        <strain evidence="12 13">DSM 6061</strain>
    </source>
</reference>
<evidence type="ECO:0000313" key="13">
    <source>
        <dbReference type="Proteomes" id="UP000076643"/>
    </source>
</evidence>
<dbReference type="AlphaFoldDB" id="A0A166U925"/>
<dbReference type="InterPro" id="IPR012910">
    <property type="entry name" value="Plug_dom"/>
</dbReference>
<dbReference type="RefSeq" id="WP_063358600.1">
    <property type="nucleotide sequence ID" value="NZ_AQHB01000049.1"/>
</dbReference>
<keyword evidence="2 8" id="KW-0813">Transport</keyword>
<dbReference type="PROSITE" id="PS52016">
    <property type="entry name" value="TONB_DEPENDENT_REC_3"/>
    <property type="match status" value="1"/>
</dbReference>
<comment type="caution">
    <text evidence="12">The sequence shown here is derived from an EMBL/GenBank/DDBJ whole genome shotgun (WGS) entry which is preliminary data.</text>
</comment>
<keyword evidence="7 8" id="KW-0998">Cell outer membrane</keyword>
<dbReference type="PANTHER" id="PTHR47234">
    <property type="match status" value="1"/>
</dbReference>
<evidence type="ECO:0008006" key="14">
    <source>
        <dbReference type="Google" id="ProtNLM"/>
    </source>
</evidence>
<proteinExistence type="inferred from homology"/>
<organism evidence="12 13">
    <name type="scientific">Pseudoalteromonas luteoviolacea DSM 6061</name>
    <dbReference type="NCBI Taxonomy" id="1365250"/>
    <lineage>
        <taxon>Bacteria</taxon>
        <taxon>Pseudomonadati</taxon>
        <taxon>Pseudomonadota</taxon>
        <taxon>Gammaproteobacteria</taxon>
        <taxon>Alteromonadales</taxon>
        <taxon>Pseudoalteromonadaceae</taxon>
        <taxon>Pseudoalteromonas</taxon>
    </lineage>
</organism>
<evidence type="ECO:0000256" key="6">
    <source>
        <dbReference type="ARBA" id="ARBA00023136"/>
    </source>
</evidence>
<dbReference type="InterPro" id="IPR037066">
    <property type="entry name" value="Plug_dom_sf"/>
</dbReference>
<dbReference type="Proteomes" id="UP000076643">
    <property type="component" value="Unassembled WGS sequence"/>
</dbReference>
<evidence type="ECO:0000256" key="5">
    <source>
        <dbReference type="ARBA" id="ARBA00023077"/>
    </source>
</evidence>
<evidence type="ECO:0000256" key="9">
    <source>
        <dbReference type="RuleBase" id="RU003357"/>
    </source>
</evidence>
<gene>
    <name evidence="12" type="ORF">N475_05140</name>
</gene>
<dbReference type="Gene3D" id="2.40.170.20">
    <property type="entry name" value="TonB-dependent receptor, beta-barrel domain"/>
    <property type="match status" value="1"/>
</dbReference>
<keyword evidence="3 8" id="KW-1134">Transmembrane beta strand</keyword>
<dbReference type="Pfam" id="PF00593">
    <property type="entry name" value="TonB_dep_Rec_b-barrel"/>
    <property type="match status" value="1"/>
</dbReference>
<comment type="similarity">
    <text evidence="8 9">Belongs to the TonB-dependent receptor family.</text>
</comment>
<evidence type="ECO:0000256" key="2">
    <source>
        <dbReference type="ARBA" id="ARBA00022448"/>
    </source>
</evidence>
<evidence type="ECO:0000313" key="12">
    <source>
        <dbReference type="EMBL" id="KZN29683.1"/>
    </source>
</evidence>
<keyword evidence="13" id="KW-1185">Reference proteome</keyword>
<feature type="domain" description="TonB-dependent receptor plug" evidence="11">
    <location>
        <begin position="47"/>
        <end position="167"/>
    </location>
</feature>
<dbReference type="InterPro" id="IPR036942">
    <property type="entry name" value="Beta-barrel_TonB_sf"/>
</dbReference>
<dbReference type="PATRIC" id="fig|1365250.3.peg.5076"/>
<feature type="domain" description="TonB-dependent receptor-like beta-barrel" evidence="10">
    <location>
        <begin position="349"/>
        <end position="832"/>
    </location>
</feature>
<dbReference type="Pfam" id="PF07715">
    <property type="entry name" value="Plug"/>
    <property type="match status" value="1"/>
</dbReference>
<dbReference type="Gene3D" id="2.170.130.10">
    <property type="entry name" value="TonB-dependent receptor, plug domain"/>
    <property type="match status" value="1"/>
</dbReference>
<dbReference type="SUPFAM" id="SSF56935">
    <property type="entry name" value="Porins"/>
    <property type="match status" value="1"/>
</dbReference>
<evidence type="ECO:0000259" key="11">
    <source>
        <dbReference type="Pfam" id="PF07715"/>
    </source>
</evidence>
<sequence>MWVCKVLKWVGLSGVIMILGGPFCHVRAANEIETITVTGSRIKRSVQSDSASPITSVNANMLSDIGANDMRDLIEILPFNTGAQNNSDNLSQNYTVGTSNVNLRGLGVSSTLVLLNGRRQVTSSVVTDQGASFVDTASLIPSLAVRRVEILRDGASAIYGSDAVAGVVNFISRDDLIGSELQYEYRKRVSEGSQDETKIDFAYGADLGESGYVLFASSFLDRTSLLLEEVDWAQPAFSSFGNPGSFVIPSLASPQNPQGLTVADEHCAQNGGVVSQGSNNNTFCLFDFAPQITVVPDEQRLQLFVKAEWTWTETAKLWFEAGYADNHISREVSPSFPVLNAPTVLASHPDNTFSEDIFFRGRPYGWGKPTEQNFYEHQTKRFALGIEGEANQDTYWQITYVNAVNDALLNPRDVIADNFQLALLGFGGINCDSAQGPGVDSCIYFNPFDPLDPNNERLRGFIIGDYIGNLESKLQVIEGHISFAEIFELGDDYVDLAIGAQYRKESIVQQYDALTQQDRFAFLIGNQNVAGSREVSAIFAEARVPISSIFELGLAARYEDYGSLGGDTTNPKISMLWRVTKSLSMRSSYSTSFRAPSVHQLKGVQTNFANITDPTDGSTTFGGNRTVGDDSLVPETSTALNFGTSFSSETMSLDVDYWRFTFDDVLTRESHQAVVNAMPNDPSRVVRTSAGTISVVNTKFINAQAIETSGVDLVGMYNVKTRYGRFIPEVSAAYLLSYDLTDDVGNTSDGLGKLNRNTVGNPAPRLKGSVGVRWINEAHQINAFLRHVASYENDVSGQKIDSFTTFDTHYSLHMGELLKPDTQSTLTIGILNITDESPPYVDIAGSYDPRTGDPRGRRAYIKFKVGF</sequence>
<name>A0A166U925_9GAMM</name>
<dbReference type="InterPro" id="IPR000531">
    <property type="entry name" value="Beta-barrel_TonB"/>
</dbReference>